<dbReference type="Proteomes" id="UP001396898">
    <property type="component" value="Unassembled WGS sequence"/>
</dbReference>
<reference evidence="3 4" key="1">
    <citation type="submission" date="2023-01" db="EMBL/GenBank/DDBJ databases">
        <title>Analysis of 21 Apiospora genomes using comparative genomics revels a genus with tremendous synthesis potential of carbohydrate active enzymes and secondary metabolites.</title>
        <authorList>
            <person name="Sorensen T."/>
        </authorList>
    </citation>
    <scope>NUCLEOTIDE SEQUENCE [LARGE SCALE GENOMIC DNA]</scope>
    <source>
        <strain evidence="3 4">CBS 20057</strain>
    </source>
</reference>
<protein>
    <submittedName>
        <fullName evidence="3">Uncharacterized protein</fullName>
    </submittedName>
</protein>
<evidence type="ECO:0000313" key="3">
    <source>
        <dbReference type="EMBL" id="KAK8001231.1"/>
    </source>
</evidence>
<dbReference type="PANTHER" id="PTHR35394">
    <property type="entry name" value="DUF3176 DOMAIN-CONTAINING PROTEIN"/>
    <property type="match status" value="1"/>
</dbReference>
<name>A0ABR1R6T3_9PEZI</name>
<feature type="compositionally biased region" description="Basic and acidic residues" evidence="1">
    <location>
        <begin position="18"/>
        <end position="31"/>
    </location>
</feature>
<keyword evidence="2" id="KW-1133">Transmembrane helix</keyword>
<proteinExistence type="predicted"/>
<dbReference type="Pfam" id="PF11374">
    <property type="entry name" value="DUF3176"/>
    <property type="match status" value="1"/>
</dbReference>
<comment type="caution">
    <text evidence="3">The sequence shown here is derived from an EMBL/GenBank/DDBJ whole genome shotgun (WGS) entry which is preliminary data.</text>
</comment>
<feature type="transmembrane region" description="Helical" evidence="2">
    <location>
        <begin position="114"/>
        <end position="136"/>
    </location>
</feature>
<organism evidence="3 4">
    <name type="scientific">Apiospora marii</name>
    <dbReference type="NCBI Taxonomy" id="335849"/>
    <lineage>
        <taxon>Eukaryota</taxon>
        <taxon>Fungi</taxon>
        <taxon>Dikarya</taxon>
        <taxon>Ascomycota</taxon>
        <taxon>Pezizomycotina</taxon>
        <taxon>Sordariomycetes</taxon>
        <taxon>Xylariomycetidae</taxon>
        <taxon>Amphisphaeriales</taxon>
        <taxon>Apiosporaceae</taxon>
        <taxon>Apiospora</taxon>
    </lineage>
</organism>
<keyword evidence="4" id="KW-1185">Reference proteome</keyword>
<dbReference type="PANTHER" id="PTHR35394:SF5">
    <property type="entry name" value="DUF3176 DOMAIN-CONTAINING PROTEIN"/>
    <property type="match status" value="1"/>
</dbReference>
<sequence>MSTNYQPVDDYSSHRNHAQGDEHFHESHMTDNDAAQKPSMSASYWPIDGQGSAYQYPHDTNQPKNGVYTDNLPLHDLPGYDQYGDTRSNPVPSGENPGDGRKLRAPKGTRIPRLWMWELMASAFSLICLVVIVIVLLNEDGKRLDGWALMISPNAVISFITTLAKSSCLLVLAEVIGQLRWVHFATAPRTLSDIQLFDAGSRGPWGALQLMFRMKTAALLASSASLLTIAALVIDPFAQLVFTFPTQATPSLQGPAASINLAHVYDAGTSVTQNHGPPYPVAQNAPFQLQSAVISAAFGVAPRFDLTCPTSNCTFPPVSTLGICSTCEDVVDRTNTTCHQDKKSGATVCNTTVPRQLLPPSNFTWSVSSDAAGSYADVWNSSSGPATPSMVTMLTGYGEPAVLAAFTALKLDKSLFKGNNARPTKPSHVNQCMLAYCMKTYNNITVNNSRTDIGAVDEAIMHISSHQFFLDPPQTGNYLFTMQAYADGQTFGPNYTMNWFDHLNLGMYMRDILNSTVVLNVGTYQPGYGGKMAPSFGLAMYNADNLTTMVGQIADSMTNSMRNDQNNITTLDGTTFVNETYIHIEWKWLALPIAVSVLSLVLLITVMINSKSHGVQGESYPLLPIDGISVADRITPIVWKSSSLPLLFYGLEGWTNEHTHGFQSPHDLHQRSKAMKGQVTLDSNHPVFLKDGLYRTD</sequence>
<dbReference type="InterPro" id="IPR021514">
    <property type="entry name" value="DUF3176"/>
</dbReference>
<gene>
    <name evidence="3" type="ORF">PG991_013453</name>
</gene>
<feature type="transmembrane region" description="Helical" evidence="2">
    <location>
        <begin position="588"/>
        <end position="608"/>
    </location>
</feature>
<feature type="region of interest" description="Disordered" evidence="1">
    <location>
        <begin position="1"/>
        <end position="105"/>
    </location>
</feature>
<dbReference type="EMBL" id="JAQQWI010000018">
    <property type="protein sequence ID" value="KAK8001231.1"/>
    <property type="molecule type" value="Genomic_DNA"/>
</dbReference>
<feature type="transmembrane region" description="Helical" evidence="2">
    <location>
        <begin position="156"/>
        <end position="176"/>
    </location>
</feature>
<keyword evidence="2" id="KW-0472">Membrane</keyword>
<feature type="transmembrane region" description="Helical" evidence="2">
    <location>
        <begin position="217"/>
        <end position="242"/>
    </location>
</feature>
<evidence type="ECO:0000313" key="4">
    <source>
        <dbReference type="Proteomes" id="UP001396898"/>
    </source>
</evidence>
<evidence type="ECO:0000256" key="1">
    <source>
        <dbReference type="SAM" id="MobiDB-lite"/>
    </source>
</evidence>
<evidence type="ECO:0000256" key="2">
    <source>
        <dbReference type="SAM" id="Phobius"/>
    </source>
</evidence>
<accession>A0ABR1R6T3</accession>
<keyword evidence="2" id="KW-0812">Transmembrane</keyword>